<evidence type="ECO:0000256" key="10">
    <source>
        <dbReference type="ARBA" id="ARBA00023306"/>
    </source>
</evidence>
<dbReference type="PANTHER" id="PTHR22926">
    <property type="entry name" value="PHOSPHO-N-ACETYLMURAMOYL-PENTAPEPTIDE-TRANSFERASE"/>
    <property type="match status" value="1"/>
</dbReference>
<feature type="binding site" evidence="14">
    <location>
        <position position="190"/>
    </location>
    <ligand>
        <name>Mg(2+)</name>
        <dbReference type="ChEBI" id="CHEBI:18420"/>
    </ligand>
</feature>
<evidence type="ECO:0000256" key="6">
    <source>
        <dbReference type="ARBA" id="ARBA00022960"/>
    </source>
</evidence>
<keyword evidence="8 12" id="KW-1133">Transmembrane helix</keyword>
<comment type="pathway">
    <text evidence="12">Cell wall biogenesis; peptidoglycan biosynthesis.</text>
</comment>
<dbReference type="GO" id="GO:0008963">
    <property type="term" value="F:phospho-N-acetylmuramoyl-pentapeptide-transferase activity"/>
    <property type="evidence" value="ECO:0007669"/>
    <property type="project" value="UniProtKB-UniRule"/>
</dbReference>
<keyword evidence="11 12" id="KW-0961">Cell wall biogenesis/degradation</keyword>
<dbReference type="GO" id="GO:0046872">
    <property type="term" value="F:metal ion binding"/>
    <property type="evidence" value="ECO:0007669"/>
    <property type="project" value="UniProtKB-KW"/>
</dbReference>
<dbReference type="Proteomes" id="UP001324634">
    <property type="component" value="Chromosome"/>
</dbReference>
<feature type="transmembrane region" description="Helical" evidence="12">
    <location>
        <begin position="100"/>
        <end position="118"/>
    </location>
</feature>
<keyword evidence="12 14" id="KW-0460">Magnesium</keyword>
<keyword evidence="12" id="KW-1003">Cell membrane</keyword>
<evidence type="ECO:0000313" key="15">
    <source>
        <dbReference type="EMBL" id="WPU65474.1"/>
    </source>
</evidence>
<keyword evidence="16" id="KW-1185">Reference proteome</keyword>
<keyword evidence="7 12" id="KW-0573">Peptidoglycan synthesis</keyword>
<evidence type="ECO:0000256" key="3">
    <source>
        <dbReference type="ARBA" id="ARBA00022618"/>
    </source>
</evidence>
<keyword evidence="12 14" id="KW-0479">Metal-binding</keyword>
<dbReference type="GO" id="GO:0005886">
    <property type="term" value="C:plasma membrane"/>
    <property type="evidence" value="ECO:0007669"/>
    <property type="project" value="UniProtKB-SubCell"/>
</dbReference>
<dbReference type="EC" id="2.7.8.13" evidence="12 13"/>
<dbReference type="KEGG" id="psti:SOO65_01815"/>
<comment type="similarity">
    <text evidence="2 12">Belongs to the glycosyltransferase 4 family. MraY subfamily.</text>
</comment>
<keyword evidence="3 12" id="KW-0132">Cell division</keyword>
<evidence type="ECO:0000256" key="9">
    <source>
        <dbReference type="ARBA" id="ARBA00023136"/>
    </source>
</evidence>
<evidence type="ECO:0000256" key="11">
    <source>
        <dbReference type="ARBA" id="ARBA00023316"/>
    </source>
</evidence>
<sequence>MLYHWLYPLSQNNHLLNVFKYITFRSFLAFIIATVVSIIWGKRFIAYMKLRQFGQIIREEGPESHKKKKGTPTFGGVFILGSAMIACLVCGNFVSFPFLIALFVTISYFFLGGLDDYLKVLKKNTKGVSARQKLVWQFSTALIATFVMWKFNVTDSQVYLPFVKDPVMDIGWLYVPFAAFVIVGSSNALNLTDGLDGLAIGPTITSAATLGFLAYLAGHIEMANYLLIPHVPDVGELLVLVSAIIGAGVGFLWYNAYPAEIFMGDVGSLSLGGCLGTIAVLTKNEFLFVLIGGIFVIEAVSVILQVASFKTRGKRIFKMAPIHHHFELMGWPETKVIVRFWIISLVFAILALATLKLR</sequence>
<dbReference type="GO" id="GO:0009252">
    <property type="term" value="P:peptidoglycan biosynthetic process"/>
    <property type="evidence" value="ECO:0007669"/>
    <property type="project" value="UniProtKB-UniRule"/>
</dbReference>
<feature type="transmembrane region" description="Helical" evidence="12">
    <location>
        <begin position="134"/>
        <end position="151"/>
    </location>
</feature>
<dbReference type="InterPro" id="IPR018480">
    <property type="entry name" value="PNAcMuramoyl-5peptid_Trfase_CS"/>
</dbReference>
<gene>
    <name evidence="12 15" type="primary">mraY</name>
    <name evidence="15" type="ORF">SOO65_01815</name>
</gene>
<feature type="transmembrane region" description="Helical" evidence="12">
    <location>
        <begin position="261"/>
        <end position="281"/>
    </location>
</feature>
<evidence type="ECO:0000256" key="14">
    <source>
        <dbReference type="PIRSR" id="PIRSR600715-1"/>
    </source>
</evidence>
<evidence type="ECO:0000256" key="1">
    <source>
        <dbReference type="ARBA" id="ARBA00004141"/>
    </source>
</evidence>
<evidence type="ECO:0000256" key="5">
    <source>
        <dbReference type="ARBA" id="ARBA00022692"/>
    </source>
</evidence>
<dbReference type="GO" id="GO:0008360">
    <property type="term" value="P:regulation of cell shape"/>
    <property type="evidence" value="ECO:0007669"/>
    <property type="project" value="UniProtKB-KW"/>
</dbReference>
<proteinExistence type="inferred from homology"/>
<protein>
    <recommendedName>
        <fullName evidence="12 13">Phospho-N-acetylmuramoyl-pentapeptide-transferase</fullName>
        <ecNumber evidence="12 13">2.7.8.13</ecNumber>
    </recommendedName>
    <alternativeName>
        <fullName evidence="12">UDP-MurNAc-pentapeptide phosphotransferase</fullName>
    </alternativeName>
</protein>
<evidence type="ECO:0000256" key="7">
    <source>
        <dbReference type="ARBA" id="ARBA00022984"/>
    </source>
</evidence>
<dbReference type="NCBIfam" id="TIGR00445">
    <property type="entry name" value="mraY"/>
    <property type="match status" value="1"/>
</dbReference>
<evidence type="ECO:0000256" key="8">
    <source>
        <dbReference type="ARBA" id="ARBA00022989"/>
    </source>
</evidence>
<feature type="transmembrane region" description="Helical" evidence="12">
    <location>
        <begin position="74"/>
        <end position="94"/>
    </location>
</feature>
<comment type="cofactor">
    <cofactor evidence="12 14">
        <name>Mg(2+)</name>
        <dbReference type="ChEBI" id="CHEBI:18420"/>
    </cofactor>
</comment>
<dbReference type="GO" id="GO:0071555">
    <property type="term" value="P:cell wall organization"/>
    <property type="evidence" value="ECO:0007669"/>
    <property type="project" value="UniProtKB-KW"/>
</dbReference>
<evidence type="ECO:0000256" key="4">
    <source>
        <dbReference type="ARBA" id="ARBA00022679"/>
    </source>
</evidence>
<keyword evidence="9 12" id="KW-0472">Membrane</keyword>
<feature type="transmembrane region" description="Helical" evidence="12">
    <location>
        <begin position="171"/>
        <end position="191"/>
    </location>
</feature>
<keyword evidence="6 12" id="KW-0133">Cell shape</keyword>
<reference evidence="15 16" key="1">
    <citation type="submission" date="2023-11" db="EMBL/GenBank/DDBJ databases">
        <title>Peredibacter starrii A3.12.</title>
        <authorList>
            <person name="Mitchell R.J."/>
        </authorList>
    </citation>
    <scope>NUCLEOTIDE SEQUENCE [LARGE SCALE GENOMIC DNA]</scope>
    <source>
        <strain evidence="15 16">A3.12</strain>
    </source>
</reference>
<evidence type="ECO:0000313" key="16">
    <source>
        <dbReference type="Proteomes" id="UP001324634"/>
    </source>
</evidence>
<feature type="transmembrane region" description="Helical" evidence="12">
    <location>
        <begin position="198"/>
        <end position="217"/>
    </location>
</feature>
<dbReference type="PANTHER" id="PTHR22926:SF5">
    <property type="entry name" value="PHOSPHO-N-ACETYLMURAMOYL-PENTAPEPTIDE-TRANSFERASE HOMOLOG"/>
    <property type="match status" value="1"/>
</dbReference>
<dbReference type="CDD" id="cd06852">
    <property type="entry name" value="GT_MraY"/>
    <property type="match status" value="1"/>
</dbReference>
<keyword evidence="10 12" id="KW-0131">Cell cycle</keyword>
<comment type="subcellular location">
    <subcellularLocation>
        <location evidence="12">Cell membrane</location>
        <topology evidence="12">Multi-pass membrane protein</topology>
    </subcellularLocation>
    <subcellularLocation>
        <location evidence="1">Membrane</location>
        <topology evidence="1">Multi-pass membrane protein</topology>
    </subcellularLocation>
</comment>
<dbReference type="GO" id="GO:0051301">
    <property type="term" value="P:cell division"/>
    <property type="evidence" value="ECO:0007669"/>
    <property type="project" value="UniProtKB-KW"/>
</dbReference>
<feature type="binding site" evidence="14">
    <location>
        <position position="265"/>
    </location>
    <ligand>
        <name>Mg(2+)</name>
        <dbReference type="ChEBI" id="CHEBI:18420"/>
    </ligand>
</feature>
<dbReference type="RefSeq" id="WP_321396006.1">
    <property type="nucleotide sequence ID" value="NZ_CP139487.1"/>
</dbReference>
<dbReference type="EMBL" id="CP139487">
    <property type="protein sequence ID" value="WPU65474.1"/>
    <property type="molecule type" value="Genomic_DNA"/>
</dbReference>
<feature type="transmembrane region" description="Helical" evidence="12">
    <location>
        <begin position="237"/>
        <end position="254"/>
    </location>
</feature>
<dbReference type="InterPro" id="IPR000715">
    <property type="entry name" value="Glycosyl_transferase_4"/>
</dbReference>
<evidence type="ECO:0000256" key="12">
    <source>
        <dbReference type="HAMAP-Rule" id="MF_00038"/>
    </source>
</evidence>
<feature type="transmembrane region" description="Helical" evidence="12">
    <location>
        <begin position="287"/>
        <end position="309"/>
    </location>
</feature>
<organism evidence="15 16">
    <name type="scientific">Peredibacter starrii</name>
    <dbReference type="NCBI Taxonomy" id="28202"/>
    <lineage>
        <taxon>Bacteria</taxon>
        <taxon>Pseudomonadati</taxon>
        <taxon>Bdellovibrionota</taxon>
        <taxon>Bacteriovoracia</taxon>
        <taxon>Bacteriovoracales</taxon>
        <taxon>Bacteriovoracaceae</taxon>
        <taxon>Peredibacter</taxon>
    </lineage>
</organism>
<dbReference type="Pfam" id="PF00953">
    <property type="entry name" value="Glycos_transf_4"/>
    <property type="match status" value="1"/>
</dbReference>
<keyword evidence="4 12" id="KW-0808">Transferase</keyword>
<evidence type="ECO:0000256" key="2">
    <source>
        <dbReference type="ARBA" id="ARBA00005583"/>
    </source>
</evidence>
<feature type="transmembrane region" description="Helical" evidence="12">
    <location>
        <begin position="22"/>
        <end position="41"/>
    </location>
</feature>
<dbReference type="PROSITE" id="PS01348">
    <property type="entry name" value="MRAY_2"/>
    <property type="match status" value="1"/>
</dbReference>
<keyword evidence="5 12" id="KW-0812">Transmembrane</keyword>
<evidence type="ECO:0000256" key="13">
    <source>
        <dbReference type="NCBIfam" id="TIGR00445"/>
    </source>
</evidence>
<comment type="function">
    <text evidence="12">Catalyzes the initial step of the lipid cycle reactions in the biosynthesis of the cell wall peptidoglycan: transfers peptidoglycan precursor phospho-MurNAc-pentapeptide from UDP-MurNAc-pentapeptide onto the lipid carrier undecaprenyl phosphate, yielding undecaprenyl-pyrophosphoryl-MurNAc-pentapeptide, known as lipid I.</text>
</comment>
<dbReference type="HAMAP" id="MF_00038">
    <property type="entry name" value="MraY"/>
    <property type="match status" value="1"/>
</dbReference>
<name>A0AAX4HQ87_9BACT</name>
<accession>A0AAX4HQ87</accession>
<dbReference type="AlphaFoldDB" id="A0AAX4HQ87"/>
<comment type="catalytic activity">
    <reaction evidence="12">
        <text>UDP-N-acetyl-alpha-D-muramoyl-L-alanyl-gamma-D-glutamyl-meso-2,6-diaminopimeloyl-D-alanyl-D-alanine + di-trans,octa-cis-undecaprenyl phosphate = di-trans,octa-cis-undecaprenyl diphospho-N-acetyl-alpha-D-muramoyl-L-alanyl-D-glutamyl-meso-2,6-diaminopimeloyl-D-alanyl-D-alanine + UMP</text>
        <dbReference type="Rhea" id="RHEA:28386"/>
        <dbReference type="ChEBI" id="CHEBI:57865"/>
        <dbReference type="ChEBI" id="CHEBI:60392"/>
        <dbReference type="ChEBI" id="CHEBI:61386"/>
        <dbReference type="ChEBI" id="CHEBI:61387"/>
        <dbReference type="EC" id="2.7.8.13"/>
    </reaction>
</comment>
<dbReference type="InterPro" id="IPR003524">
    <property type="entry name" value="PNAcMuramoyl-5peptid_Trfase"/>
</dbReference>
<feature type="transmembrane region" description="Helical" evidence="12">
    <location>
        <begin position="336"/>
        <end position="355"/>
    </location>
</feature>